<dbReference type="Pfam" id="PF07661">
    <property type="entry name" value="MORN_2"/>
    <property type="match status" value="5"/>
</dbReference>
<dbReference type="SUPFAM" id="SSF82185">
    <property type="entry name" value="Histone H3 K4-specific methyltransferase SET7/9 N-terminal domain"/>
    <property type="match status" value="2"/>
</dbReference>
<keyword evidence="2" id="KW-1185">Reference proteome</keyword>
<dbReference type="EMBL" id="FTOB01000002">
    <property type="protein sequence ID" value="SIS47388.1"/>
    <property type="molecule type" value="Genomic_DNA"/>
</dbReference>
<evidence type="ECO:0000313" key="2">
    <source>
        <dbReference type="Proteomes" id="UP000185728"/>
    </source>
</evidence>
<name>A0ABY1KR71_9FLAO</name>
<sequence length="259" mass="29852">MEIFFLYKLYPLSILISLTLFSCQEKQTSSISLNKADGIYKLKEQPFTGKVLDTTRSGRVLLTFNCVKGKIDGKYLEYYAENGNLKQKSTYIKGNKTGPYLQLKLNGDTITYGTFLNYKKNGIWKEFYGNGKLKSVGKYENNLQNGLWKYYYYNTGKIKAEGHYLNGDETKLGRTSVPISGRHGEWQFYFENTGKLKQKSEFENGIRSGKFTVYQSNGLVEFTANFKNDKYHGVVEVFDKTGKLELKKYYENGEQISDK</sequence>
<gene>
    <name evidence="1" type="ORF">SAMN05421766_102128</name>
</gene>
<accession>A0ABY1KR71</accession>
<proteinExistence type="predicted"/>
<comment type="caution">
    <text evidence="1">The sequence shown here is derived from an EMBL/GenBank/DDBJ whole genome shotgun (WGS) entry which is preliminary data.</text>
</comment>
<reference evidence="1 2" key="1">
    <citation type="submission" date="2017-01" db="EMBL/GenBank/DDBJ databases">
        <authorList>
            <person name="Varghese N."/>
            <person name="Submissions S."/>
        </authorList>
    </citation>
    <scope>NUCLEOTIDE SEQUENCE [LARGE SCALE GENOMIC DNA]</scope>
    <source>
        <strain evidence="1 2">DSM 2061</strain>
    </source>
</reference>
<dbReference type="Proteomes" id="UP000185728">
    <property type="component" value="Unassembled WGS sequence"/>
</dbReference>
<organism evidence="1 2">
    <name type="scientific">Zobellia uliginosa</name>
    <dbReference type="NCBI Taxonomy" id="143224"/>
    <lineage>
        <taxon>Bacteria</taxon>
        <taxon>Pseudomonadati</taxon>
        <taxon>Bacteroidota</taxon>
        <taxon>Flavobacteriia</taxon>
        <taxon>Flavobacteriales</taxon>
        <taxon>Flavobacteriaceae</taxon>
        <taxon>Zobellia</taxon>
    </lineage>
</organism>
<dbReference type="Gene3D" id="2.20.110.10">
    <property type="entry name" value="Histone H3 K4-specific methyltransferase SET7/9 N-terminal domain"/>
    <property type="match status" value="3"/>
</dbReference>
<dbReference type="InterPro" id="IPR011652">
    <property type="entry name" value="MORN_2"/>
</dbReference>
<protein>
    <submittedName>
        <fullName evidence="1">Antitoxin component YwqK of the YwqJK toxin-antitoxin module</fullName>
    </submittedName>
</protein>
<dbReference type="RefSeq" id="WP_076453929.1">
    <property type="nucleotide sequence ID" value="NZ_FTOB01000002.1"/>
</dbReference>
<evidence type="ECO:0000313" key="1">
    <source>
        <dbReference type="EMBL" id="SIS47388.1"/>
    </source>
</evidence>